<evidence type="ECO:0000256" key="11">
    <source>
        <dbReference type="ARBA" id="ARBA00031884"/>
    </source>
</evidence>
<dbReference type="PANTHER" id="PTHR11403">
    <property type="entry name" value="CYTOCHROME C OXIDASE SUBUNIT III"/>
    <property type="match status" value="1"/>
</dbReference>
<evidence type="ECO:0000256" key="6">
    <source>
        <dbReference type="ARBA" id="ARBA00022692"/>
    </source>
</evidence>
<organism evidence="17 18">
    <name type="scientific">Candidatus Kryptonium thompsonii</name>
    <dbReference type="NCBI Taxonomy" id="1633631"/>
    <lineage>
        <taxon>Bacteria</taxon>
        <taxon>Pseudomonadati</taxon>
        <taxon>Candidatus Kryptoniota</taxon>
        <taxon>Candidatus Kryptonium</taxon>
    </lineage>
</organism>
<keyword evidence="8 15" id="KW-0472">Membrane</keyword>
<dbReference type="RefSeq" id="WP_082349070.1">
    <property type="nucleotide sequence ID" value="NZ_CZVM01000003.1"/>
</dbReference>
<dbReference type="GO" id="GO:0005886">
    <property type="term" value="C:plasma membrane"/>
    <property type="evidence" value="ECO:0007669"/>
    <property type="project" value="UniProtKB-SubCell"/>
</dbReference>
<evidence type="ECO:0000256" key="3">
    <source>
        <dbReference type="ARBA" id="ARBA00011700"/>
    </source>
</evidence>
<accession>A0A0P1LK97</accession>
<name>A0A0P1LK97_9BACT</name>
<evidence type="ECO:0000256" key="14">
    <source>
        <dbReference type="RuleBase" id="RU003376"/>
    </source>
</evidence>
<dbReference type="SUPFAM" id="SSF81452">
    <property type="entry name" value="Cytochrome c oxidase subunit III-like"/>
    <property type="match status" value="1"/>
</dbReference>
<feature type="transmembrane region" description="Helical" evidence="15">
    <location>
        <begin position="202"/>
        <end position="220"/>
    </location>
</feature>
<accession>A0A0N7MZ48</accession>
<keyword evidence="6 14" id="KW-0812">Transmembrane</keyword>
<keyword evidence="5" id="KW-1003">Cell membrane</keyword>
<accession>A0A0P1LK06</accession>
<dbReference type="GO" id="GO:0004129">
    <property type="term" value="F:cytochrome-c oxidase activity"/>
    <property type="evidence" value="ECO:0007669"/>
    <property type="project" value="InterPro"/>
</dbReference>
<dbReference type="InterPro" id="IPR013833">
    <property type="entry name" value="Cyt_c_oxidase_su3_a-hlx"/>
</dbReference>
<sequence>MVQEVAFEQEKVLKSPWGGGKSPFGVSREKFTMWIFILSDAFTFAGLLAGYGFLRASLPEWPSRIEIFSAFPFVSAKLPLLFVSIMTFILICSSLTMALAVDAGKRMDRKGVIKYLLLTIGGGLLFLLCQAYEWGHLIHEGARLTSNPWGVPLFSASFFVITGFHGSHVLSGVIILTIMAIRVAKGIYDKRDSYEGVEVAGLYWHFVDLVWVFIFAFFYLL</sequence>
<dbReference type="GO" id="GO:0019646">
    <property type="term" value="P:aerobic electron transport chain"/>
    <property type="evidence" value="ECO:0007669"/>
    <property type="project" value="InterPro"/>
</dbReference>
<comment type="similarity">
    <text evidence="2 14">Belongs to the cytochrome c oxidase subunit 3 family.</text>
</comment>
<comment type="subcellular location">
    <subcellularLocation>
        <location evidence="1 14">Cell membrane</location>
        <topology evidence="1 14">Multi-pass membrane protein</topology>
    </subcellularLocation>
</comment>
<dbReference type="Pfam" id="PF00510">
    <property type="entry name" value="COX3"/>
    <property type="match status" value="1"/>
</dbReference>
<feature type="transmembrane region" description="Helical" evidence="15">
    <location>
        <begin position="78"/>
        <end position="100"/>
    </location>
</feature>
<gene>
    <name evidence="17" type="ORF">JGI4_00363</name>
</gene>
<evidence type="ECO:0000259" key="16">
    <source>
        <dbReference type="PROSITE" id="PS50253"/>
    </source>
</evidence>
<proteinExistence type="inferred from homology"/>
<evidence type="ECO:0000256" key="2">
    <source>
        <dbReference type="ARBA" id="ARBA00010581"/>
    </source>
</evidence>
<evidence type="ECO:0000256" key="7">
    <source>
        <dbReference type="ARBA" id="ARBA00022989"/>
    </source>
</evidence>
<evidence type="ECO:0000256" key="9">
    <source>
        <dbReference type="ARBA" id="ARBA00025694"/>
    </source>
</evidence>
<evidence type="ECO:0000256" key="13">
    <source>
        <dbReference type="ARBA" id="ARBA00032717"/>
    </source>
</evidence>
<evidence type="ECO:0000313" key="18">
    <source>
        <dbReference type="Proteomes" id="UP000182011"/>
    </source>
</evidence>
<dbReference type="PANTHER" id="PTHR11403:SF2">
    <property type="entry name" value="CYTOCHROME BO(3) UBIQUINOL OXIDASE SUBUNIT 3"/>
    <property type="match status" value="1"/>
</dbReference>
<evidence type="ECO:0000256" key="8">
    <source>
        <dbReference type="ARBA" id="ARBA00023136"/>
    </source>
</evidence>
<dbReference type="InterPro" id="IPR000298">
    <property type="entry name" value="Cyt_c_oxidase-like_su3"/>
</dbReference>
<protein>
    <recommendedName>
        <fullName evidence="4">Cytochrome bo(3) ubiquinol oxidase subunit 3</fullName>
    </recommendedName>
    <alternativeName>
        <fullName evidence="12">Cytochrome o ubiquinol oxidase subunit 3</fullName>
    </alternativeName>
    <alternativeName>
        <fullName evidence="10">Oxidase bo(3) subunit 3</fullName>
    </alternativeName>
    <alternativeName>
        <fullName evidence="13">Ubiquinol oxidase polypeptide III</fullName>
    </alternativeName>
    <alternativeName>
        <fullName evidence="11">Ubiquinol oxidase subunit 3</fullName>
    </alternativeName>
</protein>
<evidence type="ECO:0000256" key="5">
    <source>
        <dbReference type="ARBA" id="ARBA00022475"/>
    </source>
</evidence>
<evidence type="ECO:0000256" key="12">
    <source>
        <dbReference type="ARBA" id="ARBA00032189"/>
    </source>
</evidence>
<dbReference type="Gene3D" id="1.20.120.80">
    <property type="entry name" value="Cytochrome c oxidase, subunit III, four-helix bundle"/>
    <property type="match status" value="1"/>
</dbReference>
<dbReference type="EMBL" id="FAOP01000002">
    <property type="protein sequence ID" value="CUU01784.1"/>
    <property type="molecule type" value="Genomic_DNA"/>
</dbReference>
<evidence type="ECO:0000256" key="10">
    <source>
        <dbReference type="ARBA" id="ARBA00030072"/>
    </source>
</evidence>
<evidence type="ECO:0000313" key="17">
    <source>
        <dbReference type="EMBL" id="CUU01784.1"/>
    </source>
</evidence>
<dbReference type="FunFam" id="1.20.120.80:FF:000001">
    <property type="entry name" value="Cytochrome (Ubi)quinol oxidase subunit III"/>
    <property type="match status" value="1"/>
</dbReference>
<dbReference type="STRING" id="1633631.GCA_001442925_00365"/>
<accession>A0A0P1NV81</accession>
<feature type="transmembrane region" description="Helical" evidence="15">
    <location>
        <begin position="153"/>
        <end position="181"/>
    </location>
</feature>
<feature type="domain" description="Heme-copper oxidase subunit III family profile" evidence="16">
    <location>
        <begin position="1"/>
        <end position="221"/>
    </location>
</feature>
<comment type="subunit">
    <text evidence="3">Heterooctamer of two A chains, two B chains, two C chains and two D chains.</text>
</comment>
<dbReference type="AlphaFoldDB" id="A0A0P1LK97"/>
<dbReference type="InterPro" id="IPR035973">
    <property type="entry name" value="Cyt_c_oxidase_su3-like_sf"/>
</dbReference>
<reference evidence="17 18" key="1">
    <citation type="submission" date="2015-11" db="EMBL/GenBank/DDBJ databases">
        <authorList>
            <person name="Zhang Y."/>
            <person name="Guo Z."/>
        </authorList>
    </citation>
    <scope>NUCLEOTIDE SEQUENCE [LARGE SCALE GENOMIC DNA]</scope>
    <source>
        <strain evidence="17">JGI-4</strain>
    </source>
</reference>
<feature type="transmembrane region" description="Helical" evidence="15">
    <location>
        <begin position="31"/>
        <end position="54"/>
    </location>
</feature>
<dbReference type="Proteomes" id="UP000182011">
    <property type="component" value="Unassembled WGS sequence"/>
</dbReference>
<evidence type="ECO:0000256" key="1">
    <source>
        <dbReference type="ARBA" id="ARBA00004651"/>
    </source>
</evidence>
<comment type="function">
    <text evidence="9">Cytochrome bo(3) ubiquinol terminal oxidase is the component of the aerobic respiratory chain of E.coli that predominates when cells are grown at high aeration. Has proton pump activity across the membrane in addition to electron transfer, pumping 2 protons/electron.</text>
</comment>
<evidence type="ECO:0000256" key="4">
    <source>
        <dbReference type="ARBA" id="ARBA00014687"/>
    </source>
</evidence>
<dbReference type="PROSITE" id="PS50253">
    <property type="entry name" value="COX3"/>
    <property type="match status" value="1"/>
</dbReference>
<keyword evidence="7 15" id="KW-1133">Transmembrane helix</keyword>
<dbReference type="InterPro" id="IPR024791">
    <property type="entry name" value="Cyt_c/ubiquinol_Oxase_su3"/>
</dbReference>
<accession>A0A0P1LAL2</accession>
<accession>A0A0P1MG85</accession>
<evidence type="ECO:0000256" key="15">
    <source>
        <dbReference type="SAM" id="Phobius"/>
    </source>
</evidence>
<accession>A0A0P1LGT3</accession>
<feature type="transmembrane region" description="Helical" evidence="15">
    <location>
        <begin position="112"/>
        <end position="133"/>
    </location>
</feature>
<accession>A0A0S4MT87</accession>